<reference evidence="1 2" key="1">
    <citation type="submission" date="2014-04" db="EMBL/GenBank/DDBJ databases">
        <authorList>
            <consortium name="DOE Joint Genome Institute"/>
            <person name="Kuo A."/>
            <person name="Kohler A."/>
            <person name="Costa M.D."/>
            <person name="Nagy L.G."/>
            <person name="Floudas D."/>
            <person name="Copeland A."/>
            <person name="Barry K.W."/>
            <person name="Cichocki N."/>
            <person name="Veneault-Fourrey C."/>
            <person name="LaButti K."/>
            <person name="Lindquist E.A."/>
            <person name="Lipzen A."/>
            <person name="Lundell T."/>
            <person name="Morin E."/>
            <person name="Murat C."/>
            <person name="Sun H."/>
            <person name="Tunlid A."/>
            <person name="Henrissat B."/>
            <person name="Grigoriev I.V."/>
            <person name="Hibbett D.S."/>
            <person name="Martin F."/>
            <person name="Nordberg H.P."/>
            <person name="Cantor M.N."/>
            <person name="Hua S.X."/>
        </authorList>
    </citation>
    <scope>NUCLEOTIDE SEQUENCE [LARGE SCALE GENOMIC DNA]</scope>
    <source>
        <strain evidence="1 2">Marx 270</strain>
    </source>
</reference>
<reference evidence="2" key="2">
    <citation type="submission" date="2015-01" db="EMBL/GenBank/DDBJ databases">
        <title>Evolutionary Origins and Diversification of the Mycorrhizal Mutualists.</title>
        <authorList>
            <consortium name="DOE Joint Genome Institute"/>
            <consortium name="Mycorrhizal Genomics Consortium"/>
            <person name="Kohler A."/>
            <person name="Kuo A."/>
            <person name="Nagy L.G."/>
            <person name="Floudas D."/>
            <person name="Copeland A."/>
            <person name="Barry K.W."/>
            <person name="Cichocki N."/>
            <person name="Veneault-Fourrey C."/>
            <person name="LaButti K."/>
            <person name="Lindquist E.A."/>
            <person name="Lipzen A."/>
            <person name="Lundell T."/>
            <person name="Morin E."/>
            <person name="Murat C."/>
            <person name="Riley R."/>
            <person name="Ohm R."/>
            <person name="Sun H."/>
            <person name="Tunlid A."/>
            <person name="Henrissat B."/>
            <person name="Grigoriev I.V."/>
            <person name="Hibbett D.S."/>
            <person name="Martin F."/>
        </authorList>
    </citation>
    <scope>NUCLEOTIDE SEQUENCE [LARGE SCALE GENOMIC DNA]</scope>
    <source>
        <strain evidence="2">Marx 270</strain>
    </source>
</reference>
<evidence type="ECO:0000313" key="2">
    <source>
        <dbReference type="Proteomes" id="UP000054217"/>
    </source>
</evidence>
<evidence type="ECO:0000313" key="1">
    <source>
        <dbReference type="EMBL" id="KIO06121.1"/>
    </source>
</evidence>
<accession>A0A0C3PDB5</accession>
<dbReference type="AlphaFoldDB" id="A0A0C3PDB5"/>
<protein>
    <submittedName>
        <fullName evidence="1">Uncharacterized protein</fullName>
    </submittedName>
</protein>
<dbReference type="EMBL" id="KN831964">
    <property type="protein sequence ID" value="KIO06121.1"/>
    <property type="molecule type" value="Genomic_DNA"/>
</dbReference>
<organism evidence="1 2">
    <name type="scientific">Pisolithus tinctorius Marx 270</name>
    <dbReference type="NCBI Taxonomy" id="870435"/>
    <lineage>
        <taxon>Eukaryota</taxon>
        <taxon>Fungi</taxon>
        <taxon>Dikarya</taxon>
        <taxon>Basidiomycota</taxon>
        <taxon>Agaricomycotina</taxon>
        <taxon>Agaricomycetes</taxon>
        <taxon>Agaricomycetidae</taxon>
        <taxon>Boletales</taxon>
        <taxon>Sclerodermatineae</taxon>
        <taxon>Pisolithaceae</taxon>
        <taxon>Pisolithus</taxon>
    </lineage>
</organism>
<sequence length="90" mass="10079">MNGNQALLIIRHLYAGNEGFTERLAGNGYMTDCQCSVSHPKFDVFNLPSRSLKQVYIDTCDEELRRANVGGVETGRHIYKQNSRGEARCG</sequence>
<keyword evidence="2" id="KW-1185">Reference proteome</keyword>
<dbReference type="HOGENOM" id="CLU_2441751_0_0_1"/>
<dbReference type="InParanoid" id="A0A0C3PDB5"/>
<gene>
    <name evidence="1" type="ORF">M404DRAFT_999342</name>
</gene>
<name>A0A0C3PDB5_PISTI</name>
<proteinExistence type="predicted"/>
<dbReference type="Proteomes" id="UP000054217">
    <property type="component" value="Unassembled WGS sequence"/>
</dbReference>